<evidence type="ECO:0000313" key="2">
    <source>
        <dbReference type="Proteomes" id="UP001295444"/>
    </source>
</evidence>
<organism evidence="1 2">
    <name type="scientific">Pelobates cultripes</name>
    <name type="common">Western spadefoot toad</name>
    <dbReference type="NCBI Taxonomy" id="61616"/>
    <lineage>
        <taxon>Eukaryota</taxon>
        <taxon>Metazoa</taxon>
        <taxon>Chordata</taxon>
        <taxon>Craniata</taxon>
        <taxon>Vertebrata</taxon>
        <taxon>Euteleostomi</taxon>
        <taxon>Amphibia</taxon>
        <taxon>Batrachia</taxon>
        <taxon>Anura</taxon>
        <taxon>Pelobatoidea</taxon>
        <taxon>Pelobatidae</taxon>
        <taxon>Pelobates</taxon>
    </lineage>
</organism>
<protein>
    <submittedName>
        <fullName evidence="1">Uncharacterized protein</fullName>
    </submittedName>
</protein>
<dbReference type="AlphaFoldDB" id="A0AAD1RTU0"/>
<reference evidence="1" key="1">
    <citation type="submission" date="2022-03" db="EMBL/GenBank/DDBJ databases">
        <authorList>
            <person name="Alioto T."/>
            <person name="Alioto T."/>
            <person name="Gomez Garrido J."/>
        </authorList>
    </citation>
    <scope>NUCLEOTIDE SEQUENCE</scope>
</reference>
<accession>A0AAD1RTU0</accession>
<proteinExistence type="predicted"/>
<keyword evidence="2" id="KW-1185">Reference proteome</keyword>
<dbReference type="EMBL" id="OW240914">
    <property type="protein sequence ID" value="CAH2278194.1"/>
    <property type="molecule type" value="Genomic_DNA"/>
</dbReference>
<dbReference type="Proteomes" id="UP001295444">
    <property type="component" value="Chromosome 03"/>
</dbReference>
<evidence type="ECO:0000313" key="1">
    <source>
        <dbReference type="EMBL" id="CAH2278194.1"/>
    </source>
</evidence>
<sequence length="55" mass="6237">MGLCIYIELVYRDGALSVLGTLLQLSICGYLCKALRTVRIFSLITGSIYSMNFWR</sequence>
<name>A0AAD1RTU0_PELCU</name>
<gene>
    <name evidence="1" type="ORF">PECUL_23A041980</name>
</gene>